<reference evidence="1" key="1">
    <citation type="submission" date="2021-06" db="EMBL/GenBank/DDBJ databases">
        <authorList>
            <person name="Kallberg Y."/>
            <person name="Tangrot J."/>
            <person name="Rosling A."/>
        </authorList>
    </citation>
    <scope>NUCLEOTIDE SEQUENCE</scope>
    <source>
        <strain evidence="1">CL356</strain>
    </source>
</reference>
<name>A0ACA9K459_9GLOM</name>
<organism evidence="1 2">
    <name type="scientific">Acaulospora colombiana</name>
    <dbReference type="NCBI Taxonomy" id="27376"/>
    <lineage>
        <taxon>Eukaryota</taxon>
        <taxon>Fungi</taxon>
        <taxon>Fungi incertae sedis</taxon>
        <taxon>Mucoromycota</taxon>
        <taxon>Glomeromycotina</taxon>
        <taxon>Glomeromycetes</taxon>
        <taxon>Diversisporales</taxon>
        <taxon>Acaulosporaceae</taxon>
        <taxon>Acaulospora</taxon>
    </lineage>
</organism>
<sequence length="145" mass="17002">MSKDSSIESNAASREFYKAKGHGGYESRIRFFSLERNENFCQAFDPITDETCFLRCQKKSNTTYSVCDKHDKPKFVAAIHAKEYFKSIPLHVYFDDKGKDKFLNNLANYFTERSLELERPIEEGMFYVIRRIFEIIQNSTKPALL</sequence>
<proteinExistence type="predicted"/>
<evidence type="ECO:0000313" key="2">
    <source>
        <dbReference type="Proteomes" id="UP000789525"/>
    </source>
</evidence>
<keyword evidence="2" id="KW-1185">Reference proteome</keyword>
<accession>A0ACA9K459</accession>
<evidence type="ECO:0000313" key="1">
    <source>
        <dbReference type="EMBL" id="CAG8448596.1"/>
    </source>
</evidence>
<dbReference type="EMBL" id="CAJVPT010000696">
    <property type="protein sequence ID" value="CAG8448596.1"/>
    <property type="molecule type" value="Genomic_DNA"/>
</dbReference>
<protein>
    <submittedName>
        <fullName evidence="1">6348_t:CDS:1</fullName>
    </submittedName>
</protein>
<gene>
    <name evidence="1" type="ORF">ACOLOM_LOCUS649</name>
</gene>
<dbReference type="Proteomes" id="UP000789525">
    <property type="component" value="Unassembled WGS sequence"/>
</dbReference>
<comment type="caution">
    <text evidence="1">The sequence shown here is derived from an EMBL/GenBank/DDBJ whole genome shotgun (WGS) entry which is preliminary data.</text>
</comment>